<organism evidence="4 5">
    <name type="scientific">Dreissena polymorpha</name>
    <name type="common">Zebra mussel</name>
    <name type="synonym">Mytilus polymorpha</name>
    <dbReference type="NCBI Taxonomy" id="45954"/>
    <lineage>
        <taxon>Eukaryota</taxon>
        <taxon>Metazoa</taxon>
        <taxon>Spiralia</taxon>
        <taxon>Lophotrochozoa</taxon>
        <taxon>Mollusca</taxon>
        <taxon>Bivalvia</taxon>
        <taxon>Autobranchia</taxon>
        <taxon>Heteroconchia</taxon>
        <taxon>Euheterodonta</taxon>
        <taxon>Imparidentia</taxon>
        <taxon>Neoheterodontei</taxon>
        <taxon>Myida</taxon>
        <taxon>Dreissenoidea</taxon>
        <taxon>Dreissenidae</taxon>
        <taxon>Dreissena</taxon>
    </lineage>
</organism>
<comment type="subcellular location">
    <subcellularLocation>
        <location evidence="3">Golgi apparatus</location>
        <location evidence="3">Golgi stack membrane</location>
        <topology evidence="3">Single-pass type II membrane protein</topology>
    </subcellularLocation>
</comment>
<comment type="similarity">
    <text evidence="3">Belongs to the glycosyltransferase 11 family.</text>
</comment>
<dbReference type="CDD" id="cd11301">
    <property type="entry name" value="Fut1_Fut2_like"/>
    <property type="match status" value="1"/>
</dbReference>
<accession>A0A9D3Z779</accession>
<dbReference type="Proteomes" id="UP000828390">
    <property type="component" value="Unassembled WGS sequence"/>
</dbReference>
<dbReference type="InterPro" id="IPR002516">
    <property type="entry name" value="Glyco_trans_11"/>
</dbReference>
<keyword evidence="3" id="KW-0735">Signal-anchor</keyword>
<evidence type="ECO:0000313" key="4">
    <source>
        <dbReference type="EMBL" id="KAH3712016.1"/>
    </source>
</evidence>
<evidence type="ECO:0000256" key="3">
    <source>
        <dbReference type="RuleBase" id="RU363129"/>
    </source>
</evidence>
<dbReference type="GO" id="GO:0005975">
    <property type="term" value="P:carbohydrate metabolic process"/>
    <property type="evidence" value="ECO:0007669"/>
    <property type="project" value="InterPro"/>
</dbReference>
<comment type="pathway">
    <text evidence="3">Protein modification; protein glycosylation.</text>
</comment>
<reference evidence="4" key="2">
    <citation type="submission" date="2020-11" db="EMBL/GenBank/DDBJ databases">
        <authorList>
            <person name="McCartney M.A."/>
            <person name="Auch B."/>
            <person name="Kono T."/>
            <person name="Mallez S."/>
            <person name="Becker A."/>
            <person name="Gohl D.M."/>
            <person name="Silverstein K.A.T."/>
            <person name="Koren S."/>
            <person name="Bechman K.B."/>
            <person name="Herman A."/>
            <person name="Abrahante J.E."/>
            <person name="Garbe J."/>
        </authorList>
    </citation>
    <scope>NUCLEOTIDE SEQUENCE</scope>
    <source>
        <strain evidence="4">Duluth1</strain>
        <tissue evidence="4">Whole animal</tissue>
    </source>
</reference>
<evidence type="ECO:0000313" key="5">
    <source>
        <dbReference type="Proteomes" id="UP000828390"/>
    </source>
</evidence>
<dbReference type="EC" id="2.4.1.-" evidence="3"/>
<comment type="caution">
    <text evidence="4">The sequence shown here is derived from an EMBL/GenBank/DDBJ whole genome shotgun (WGS) entry which is preliminary data.</text>
</comment>
<keyword evidence="3" id="KW-0812">Transmembrane</keyword>
<protein>
    <recommendedName>
        <fullName evidence="3">L-Fucosyltransferase</fullName>
        <ecNumber evidence="3">2.4.1.-</ecNumber>
    </recommendedName>
</protein>
<name>A0A9D3Z779_DREPO</name>
<dbReference type="GO" id="GO:0032580">
    <property type="term" value="C:Golgi cisterna membrane"/>
    <property type="evidence" value="ECO:0007669"/>
    <property type="project" value="UniProtKB-SubCell"/>
</dbReference>
<dbReference type="PANTHER" id="PTHR11927">
    <property type="entry name" value="GALACTOSIDE 2-L-FUCOSYLTRANSFERASE"/>
    <property type="match status" value="1"/>
</dbReference>
<evidence type="ECO:0000256" key="2">
    <source>
        <dbReference type="ARBA" id="ARBA00022679"/>
    </source>
</evidence>
<dbReference type="GO" id="GO:0008107">
    <property type="term" value="F:galactoside 2-alpha-L-fucosyltransferase activity"/>
    <property type="evidence" value="ECO:0007669"/>
    <property type="project" value="InterPro"/>
</dbReference>
<dbReference type="EMBL" id="JAIWYP010000014">
    <property type="protein sequence ID" value="KAH3712016.1"/>
    <property type="molecule type" value="Genomic_DNA"/>
</dbReference>
<dbReference type="PANTHER" id="PTHR11927:SF9">
    <property type="entry name" value="L-FUCOSYLTRANSFERASE"/>
    <property type="match status" value="1"/>
</dbReference>
<keyword evidence="3" id="KW-0325">Glycoprotein</keyword>
<keyword evidence="2 3" id="KW-0808">Transferase</keyword>
<keyword evidence="5" id="KW-1185">Reference proteome</keyword>
<evidence type="ECO:0000256" key="1">
    <source>
        <dbReference type="ARBA" id="ARBA00022676"/>
    </source>
</evidence>
<sequence length="332" mass="38136">MHQSEPTPKQYGGALGLQLRGRLGNQNESSPGYRMSQIEQSKPTHKLHGGALGIKLRGRLGNQMFQYASLLGLASMMKFERVIIEGGDQLRDTFKFENDRVEFGKVPPHWKVVRSNKTRMFDETLTHFNNHSELRIKAHLASWKYFKTIESTVKKDFTFKSTVMLNAEKILNAIKVKQEINMSFTNVTYVGVHIRRGDFLSPVLVQRGFMVAPLEYVFKAMDIMRIIYGPDIIFIICSNDIPWVKKAFSDQGHISSYSYPYVFMENNPPNVDLAVLSLCNQTIATTGTFSWWAAWLAGGTTIFYKHQARQGSVTRQNLNYDDFFYPHWILLE</sequence>
<keyword evidence="3" id="KW-0333">Golgi apparatus</keyword>
<proteinExistence type="inferred from homology"/>
<reference evidence="4" key="1">
    <citation type="journal article" date="2019" name="bioRxiv">
        <title>The Genome of the Zebra Mussel, Dreissena polymorpha: A Resource for Invasive Species Research.</title>
        <authorList>
            <person name="McCartney M.A."/>
            <person name="Auch B."/>
            <person name="Kono T."/>
            <person name="Mallez S."/>
            <person name="Zhang Y."/>
            <person name="Obille A."/>
            <person name="Becker A."/>
            <person name="Abrahante J.E."/>
            <person name="Garbe J."/>
            <person name="Badalamenti J.P."/>
            <person name="Herman A."/>
            <person name="Mangelson H."/>
            <person name="Liachko I."/>
            <person name="Sullivan S."/>
            <person name="Sone E.D."/>
            <person name="Koren S."/>
            <person name="Silverstein K.A.T."/>
            <person name="Beckman K.B."/>
            <person name="Gohl D.M."/>
        </authorList>
    </citation>
    <scope>NUCLEOTIDE SEQUENCE</scope>
    <source>
        <strain evidence="4">Duluth1</strain>
        <tissue evidence="4">Whole animal</tissue>
    </source>
</reference>
<keyword evidence="1 3" id="KW-0328">Glycosyltransferase</keyword>
<gene>
    <name evidence="4" type="ORF">DPMN_071693</name>
</gene>
<dbReference type="Pfam" id="PF01531">
    <property type="entry name" value="Glyco_transf_11"/>
    <property type="match status" value="1"/>
</dbReference>
<dbReference type="AlphaFoldDB" id="A0A9D3Z779"/>